<dbReference type="PROSITE" id="PS51311">
    <property type="entry name" value="SCGB"/>
    <property type="match status" value="1"/>
</dbReference>
<protein>
    <submittedName>
        <fullName evidence="7">Androgen-binding protein homolog</fullName>
    </submittedName>
</protein>
<dbReference type="Proteomes" id="UP000886700">
    <property type="component" value="Unplaced"/>
</dbReference>
<dbReference type="Pfam" id="PF09252">
    <property type="entry name" value="Feld-I_B"/>
    <property type="match status" value="1"/>
</dbReference>
<reference evidence="7" key="1">
    <citation type="submission" date="2025-08" db="UniProtKB">
        <authorList>
            <consortium name="RefSeq"/>
        </authorList>
    </citation>
    <scope>IDENTIFICATION</scope>
    <source>
        <tissue evidence="7">Liver</tissue>
    </source>
</reference>
<dbReference type="PANTHER" id="PTHR31708">
    <property type="entry name" value="ABPBG26-RELATED"/>
    <property type="match status" value="1"/>
</dbReference>
<proteinExistence type="inferred from homology"/>
<organism evidence="6 7">
    <name type="scientific">Mesocricetus auratus</name>
    <name type="common">Golden hamster</name>
    <dbReference type="NCBI Taxonomy" id="10036"/>
    <lineage>
        <taxon>Eukaryota</taxon>
        <taxon>Metazoa</taxon>
        <taxon>Chordata</taxon>
        <taxon>Craniata</taxon>
        <taxon>Vertebrata</taxon>
        <taxon>Euteleostomi</taxon>
        <taxon>Mammalia</taxon>
        <taxon>Eutheria</taxon>
        <taxon>Euarchontoglires</taxon>
        <taxon>Glires</taxon>
        <taxon>Rodentia</taxon>
        <taxon>Myomorpha</taxon>
        <taxon>Muroidea</taxon>
        <taxon>Cricetidae</taxon>
        <taxon>Cricetinae</taxon>
        <taxon>Mesocricetus</taxon>
    </lineage>
</organism>
<evidence type="ECO:0000256" key="3">
    <source>
        <dbReference type="ARBA" id="ARBA00022525"/>
    </source>
</evidence>
<name>A0ABM2WKN7_MESAU</name>
<evidence type="ECO:0000313" key="7">
    <source>
        <dbReference type="RefSeq" id="XP_040591380.1"/>
    </source>
</evidence>
<comment type="subcellular location">
    <subcellularLocation>
        <location evidence="1">Secreted</location>
    </subcellularLocation>
</comment>
<keyword evidence="4 5" id="KW-0732">Signal</keyword>
<evidence type="ECO:0000256" key="4">
    <source>
        <dbReference type="ARBA" id="ARBA00022729"/>
    </source>
</evidence>
<dbReference type="Gene3D" id="1.20.920.50">
    <property type="match status" value="1"/>
</dbReference>
<feature type="chain" id="PRO_5046372619" evidence="5">
    <location>
        <begin position="18"/>
        <end position="112"/>
    </location>
</feature>
<evidence type="ECO:0000256" key="1">
    <source>
        <dbReference type="ARBA" id="ARBA00004613"/>
    </source>
</evidence>
<dbReference type="RefSeq" id="XP_040591380.1">
    <property type="nucleotide sequence ID" value="XM_040735446.1"/>
</dbReference>
<dbReference type="PANTHER" id="PTHR31708:SF0">
    <property type="entry name" value="ABPBG26-RELATED"/>
    <property type="match status" value="1"/>
</dbReference>
<evidence type="ECO:0000256" key="2">
    <source>
        <dbReference type="ARBA" id="ARBA00008650"/>
    </source>
</evidence>
<dbReference type="GeneID" id="121135977"/>
<accession>A0ABM2WKN7</accession>
<keyword evidence="6" id="KW-1185">Reference proteome</keyword>
<gene>
    <name evidence="7" type="primary">LOC121135977</name>
</gene>
<dbReference type="InterPro" id="IPR015332">
    <property type="entry name" value="CH2-like"/>
</dbReference>
<dbReference type="InterPro" id="IPR016126">
    <property type="entry name" value="Secretoglobin"/>
</dbReference>
<dbReference type="SUPFAM" id="SSF48201">
    <property type="entry name" value="Uteroglobin-like"/>
    <property type="match status" value="1"/>
</dbReference>
<evidence type="ECO:0000313" key="6">
    <source>
        <dbReference type="Proteomes" id="UP000886700"/>
    </source>
</evidence>
<sequence>MKGTLLLLALLVTGELGFQTMEACVTFYEAFSAVVLGNKQALNIILNKFNPTANEWEAFEKIQECYNEGRLKSKLLDMRVMLTSPLTPIPHAHMVPCCVQYEITVNMQGLLS</sequence>
<evidence type="ECO:0000256" key="5">
    <source>
        <dbReference type="SAM" id="SignalP"/>
    </source>
</evidence>
<comment type="similarity">
    <text evidence="2">Belongs to the secretoglobin family.</text>
</comment>
<dbReference type="InterPro" id="IPR035960">
    <property type="entry name" value="Secretoglobin_sf"/>
</dbReference>
<keyword evidence="3" id="KW-0964">Secreted</keyword>
<dbReference type="InterPro" id="IPR053723">
    <property type="entry name" value="Secretoglobin_Domain_sf"/>
</dbReference>
<feature type="signal peptide" evidence="5">
    <location>
        <begin position="1"/>
        <end position="17"/>
    </location>
</feature>